<dbReference type="InterPro" id="IPR018640">
    <property type="entry name" value="DUF2063"/>
</dbReference>
<dbReference type="STRING" id="398579.Spea_0121"/>
<evidence type="ECO:0000259" key="1">
    <source>
        <dbReference type="Pfam" id="PF09836"/>
    </source>
</evidence>
<dbReference type="OrthoDB" id="4146344at2"/>
<dbReference type="KEGG" id="spl:Spea_0121"/>
<dbReference type="EMBL" id="CP000851">
    <property type="protein sequence ID" value="ABV85450.1"/>
    <property type="molecule type" value="Genomic_DNA"/>
</dbReference>
<dbReference type="RefSeq" id="WP_012153396.1">
    <property type="nucleotide sequence ID" value="NC_009901.1"/>
</dbReference>
<dbReference type="Proteomes" id="UP000002608">
    <property type="component" value="Chromosome"/>
</dbReference>
<dbReference type="eggNOG" id="COG3219">
    <property type="taxonomic scope" value="Bacteria"/>
</dbReference>
<organism evidence="2 3">
    <name type="scientific">Shewanella pealeana (strain ATCC 700345 / ANG-SQ1)</name>
    <dbReference type="NCBI Taxonomy" id="398579"/>
    <lineage>
        <taxon>Bacteria</taxon>
        <taxon>Pseudomonadati</taxon>
        <taxon>Pseudomonadota</taxon>
        <taxon>Gammaproteobacteria</taxon>
        <taxon>Alteromonadales</taxon>
        <taxon>Shewanellaceae</taxon>
        <taxon>Shewanella</taxon>
    </lineage>
</organism>
<evidence type="ECO:0000313" key="2">
    <source>
        <dbReference type="EMBL" id="ABV85450.1"/>
    </source>
</evidence>
<dbReference type="InterPro" id="IPR044922">
    <property type="entry name" value="DUF2063_N_sf"/>
</dbReference>
<proteinExistence type="predicted"/>
<protein>
    <recommendedName>
        <fullName evidence="1">Putative DNA-binding domain-containing protein</fullName>
    </recommendedName>
</protein>
<accession>A8GYR3</accession>
<name>A8GYR3_SHEPA</name>
<feature type="domain" description="Putative DNA-binding" evidence="1">
    <location>
        <begin position="6"/>
        <end position="95"/>
    </location>
</feature>
<dbReference type="AlphaFoldDB" id="A8GYR3"/>
<dbReference type="Gene3D" id="1.10.150.690">
    <property type="entry name" value="DUF2063"/>
    <property type="match status" value="1"/>
</dbReference>
<evidence type="ECO:0000313" key="3">
    <source>
        <dbReference type="Proteomes" id="UP000002608"/>
    </source>
</evidence>
<gene>
    <name evidence="2" type="ordered locus">Spea_0121</name>
</gene>
<reference evidence="2 3" key="1">
    <citation type="submission" date="2007-10" db="EMBL/GenBank/DDBJ databases">
        <title>Complete sequence of Shewanella pealeana ATCC 700345.</title>
        <authorList>
            <consortium name="US DOE Joint Genome Institute"/>
            <person name="Copeland A."/>
            <person name="Lucas S."/>
            <person name="Lapidus A."/>
            <person name="Barry K."/>
            <person name="Glavina del Rio T."/>
            <person name="Dalin E."/>
            <person name="Tice H."/>
            <person name="Pitluck S."/>
            <person name="Chertkov O."/>
            <person name="Brettin T."/>
            <person name="Bruce D."/>
            <person name="Detter J.C."/>
            <person name="Han C."/>
            <person name="Schmutz J."/>
            <person name="Larimer F."/>
            <person name="Land M."/>
            <person name="Hauser L."/>
            <person name="Kyrpides N."/>
            <person name="Kim E."/>
            <person name="Zhao J.-S.Z."/>
            <person name="Manno D."/>
            <person name="Hawari J."/>
            <person name="Richardson P."/>
        </authorList>
    </citation>
    <scope>NUCLEOTIDE SEQUENCE [LARGE SCALE GENOMIC DNA]</scope>
    <source>
        <strain evidence="3">ATCC 700345 / ANG-SQ1</strain>
    </source>
</reference>
<keyword evidence="3" id="KW-1185">Reference proteome</keyword>
<sequence length="261" mass="30113">MRLADWQKAFIQALEPQGSATRLVQLVNEAEQNRLEIYRNNAFQAILSALQLVFPVCQAVVGETCFTQLVKGYGQQYPLNDSNLNRYGQNFAHWLALEISQHQVFRDLQYLPELAQLEWLLNQSYYAMDLEGFMLPPNCSLEQLAELNDLEQQQAVLLLRPDLELLICHYPVQQVWHRHKQSSKNNIAEHIDNDAYYLVIHRNGFKAEFSLVEQPMMRLLQALAEGQTLAQITNPAQDLSLLSELIERQWICGFRLAVETG</sequence>
<dbReference type="HOGENOM" id="CLU_086594_2_0_6"/>
<dbReference type="Pfam" id="PF09836">
    <property type="entry name" value="DUF2063"/>
    <property type="match status" value="1"/>
</dbReference>